<name>R0FJA0_9BRAS</name>
<dbReference type="KEGG" id="crb:17883310"/>
<evidence type="ECO:0000313" key="2">
    <source>
        <dbReference type="Proteomes" id="UP000029121"/>
    </source>
</evidence>
<reference evidence="2" key="1">
    <citation type="journal article" date="2013" name="Nat. Genet.">
        <title>The Capsella rubella genome and the genomic consequences of rapid mating system evolution.</title>
        <authorList>
            <person name="Slotte T."/>
            <person name="Hazzouri K.M."/>
            <person name="Agren J.A."/>
            <person name="Koenig D."/>
            <person name="Maumus F."/>
            <person name="Guo Y.L."/>
            <person name="Steige K."/>
            <person name="Platts A.E."/>
            <person name="Escobar J.S."/>
            <person name="Newman L.K."/>
            <person name="Wang W."/>
            <person name="Mandakova T."/>
            <person name="Vello E."/>
            <person name="Smith L.M."/>
            <person name="Henz S.R."/>
            <person name="Steffen J."/>
            <person name="Takuno S."/>
            <person name="Brandvain Y."/>
            <person name="Coop G."/>
            <person name="Andolfatto P."/>
            <person name="Hu T.T."/>
            <person name="Blanchette M."/>
            <person name="Clark R.M."/>
            <person name="Quesneville H."/>
            <person name="Nordborg M."/>
            <person name="Gaut B.S."/>
            <person name="Lysak M.A."/>
            <person name="Jenkins J."/>
            <person name="Grimwood J."/>
            <person name="Chapman J."/>
            <person name="Prochnik S."/>
            <person name="Shu S."/>
            <person name="Rokhsar D."/>
            <person name="Schmutz J."/>
            <person name="Weigel D."/>
            <person name="Wright S.I."/>
        </authorList>
    </citation>
    <scope>NUCLEOTIDE SEQUENCE [LARGE SCALE GENOMIC DNA]</scope>
    <source>
        <strain evidence="2">cv. Monte Gargano</strain>
    </source>
</reference>
<dbReference type="eggNOG" id="KOG1072">
    <property type="taxonomic scope" value="Eukaryota"/>
</dbReference>
<proteinExistence type="predicted"/>
<dbReference type="OrthoDB" id="1086576at2759"/>
<evidence type="ECO:0000313" key="1">
    <source>
        <dbReference type="EMBL" id="EOA22166.1"/>
    </source>
</evidence>
<protein>
    <submittedName>
        <fullName evidence="1">Uncharacterized protein</fullName>
    </submittedName>
</protein>
<dbReference type="AlphaFoldDB" id="R0FJA0"/>
<dbReference type="PANTHER" id="PTHR24414">
    <property type="entry name" value="F-BOX/KELCH-REPEAT PROTEIN SKIP4"/>
    <property type="match status" value="1"/>
</dbReference>
<keyword evidence="2" id="KW-1185">Reference proteome</keyword>
<dbReference type="InterPro" id="IPR050354">
    <property type="entry name" value="F-box/kelch-repeat_ARATH"/>
</dbReference>
<gene>
    <name evidence="1" type="ORF">CARUB_v10002734mg</name>
</gene>
<dbReference type="EMBL" id="KB870810">
    <property type="protein sequence ID" value="EOA22166.1"/>
    <property type="molecule type" value="Genomic_DNA"/>
</dbReference>
<sequence>MYNSEEPLYNVVWLITRRDWCMVDNLIYCLNMKGSIYWCEPDELDLREPDGMMDTKEVKGLGPLKWSLFRSRVIHFGEHLRHRWEVDKIKHGITPQTKPMFSISHELEDLLPGARLSNSGGGNIMPFWDIIEGDHLEIWCAEISLERRQGGDVWGNIEWSNAVMIIDPFLDRYKVLYSASVTL</sequence>
<accession>R0FJA0</accession>
<organism evidence="1 2">
    <name type="scientific">Capsella rubella</name>
    <dbReference type="NCBI Taxonomy" id="81985"/>
    <lineage>
        <taxon>Eukaryota</taxon>
        <taxon>Viridiplantae</taxon>
        <taxon>Streptophyta</taxon>
        <taxon>Embryophyta</taxon>
        <taxon>Tracheophyta</taxon>
        <taxon>Spermatophyta</taxon>
        <taxon>Magnoliopsida</taxon>
        <taxon>eudicotyledons</taxon>
        <taxon>Gunneridae</taxon>
        <taxon>Pentapetalae</taxon>
        <taxon>rosids</taxon>
        <taxon>malvids</taxon>
        <taxon>Brassicales</taxon>
        <taxon>Brassicaceae</taxon>
        <taxon>Camelineae</taxon>
        <taxon>Capsella</taxon>
    </lineage>
</organism>
<dbReference type="PANTHER" id="PTHR24414:SF178">
    <property type="entry name" value="F-BOX DOMAIN-CONTAINING PROTEIN"/>
    <property type="match status" value="1"/>
</dbReference>
<dbReference type="Proteomes" id="UP000029121">
    <property type="component" value="Unassembled WGS sequence"/>
</dbReference>